<evidence type="ECO:0000313" key="3">
    <source>
        <dbReference type="Proteomes" id="UP001281761"/>
    </source>
</evidence>
<proteinExistence type="predicted"/>
<dbReference type="EMBL" id="JARBJD010000067">
    <property type="protein sequence ID" value="KAK2955379.1"/>
    <property type="molecule type" value="Genomic_DNA"/>
</dbReference>
<dbReference type="Proteomes" id="UP001281761">
    <property type="component" value="Unassembled WGS sequence"/>
</dbReference>
<sequence>MSEQNSISHQSILSISIDCGNNNLTDSTLFQEIPTESLQSYIHRFKSRNESLSWTRLMEWFVEAAIGAELFRNEHPSAPPLSFENIRIDSSSTILIAFPSSQDEPSISGSLSSDISTLCKFFLHIHRTLLHQNRLILPLDLKQRDVVFSRIMVALIEHFVASGDLILQNSSPTDHSQSFANFYQFLEENIGESSAVFLPHILALFFTRFVIHPNSRYLILTDHSFLRGDDVQCSEQLLDAVKKIKDTHSHETVQIAFFDSTEWMTMMEAIEKDATLGNDLSFLQSRCLRPTLLSLQTKHQLIVNPPQIEENCAPDSPPFCMPDDLSLRSQAISAFTHLTLNRRSSFDHQTSSTDRSSFSSTISTQTALPSDQSSSDSQLLASEQMSSHPDSIVRHSKQILSAIHLHLTRPCHSSFPWDNRPSYTSDTELDASVQPTPQSIDESETFDISLFDETDDVKIVASLRRCCAVVDATQSTKCIVDIDTFRAFLISGLNSSNLAIQDECHTLFITTGKFLSTVADPHDQTFETDLIDLSFFDLRK</sequence>
<accession>A0ABQ9XV67</accession>
<evidence type="ECO:0000313" key="2">
    <source>
        <dbReference type="EMBL" id="KAK2955379.1"/>
    </source>
</evidence>
<protein>
    <submittedName>
        <fullName evidence="2">Uncharacterized protein</fullName>
    </submittedName>
</protein>
<gene>
    <name evidence="2" type="ORF">BLNAU_9607</name>
</gene>
<feature type="region of interest" description="Disordered" evidence="1">
    <location>
        <begin position="345"/>
        <end position="388"/>
    </location>
</feature>
<reference evidence="2 3" key="1">
    <citation type="journal article" date="2022" name="bioRxiv">
        <title>Genomics of Preaxostyla Flagellates Illuminates Evolutionary Transitions and the Path Towards Mitochondrial Loss.</title>
        <authorList>
            <person name="Novak L.V.F."/>
            <person name="Treitli S.C."/>
            <person name="Pyrih J."/>
            <person name="Halakuc P."/>
            <person name="Pipaliya S.V."/>
            <person name="Vacek V."/>
            <person name="Brzon O."/>
            <person name="Soukal P."/>
            <person name="Eme L."/>
            <person name="Dacks J.B."/>
            <person name="Karnkowska A."/>
            <person name="Elias M."/>
            <person name="Hampl V."/>
        </authorList>
    </citation>
    <scope>NUCLEOTIDE SEQUENCE [LARGE SCALE GENOMIC DNA]</scope>
    <source>
        <strain evidence="2">NAU3</strain>
        <tissue evidence="2">Gut</tissue>
    </source>
</reference>
<evidence type="ECO:0000256" key="1">
    <source>
        <dbReference type="SAM" id="MobiDB-lite"/>
    </source>
</evidence>
<keyword evidence="3" id="KW-1185">Reference proteome</keyword>
<feature type="compositionally biased region" description="Low complexity" evidence="1">
    <location>
        <begin position="350"/>
        <end position="380"/>
    </location>
</feature>
<organism evidence="2 3">
    <name type="scientific">Blattamonas nauphoetae</name>
    <dbReference type="NCBI Taxonomy" id="2049346"/>
    <lineage>
        <taxon>Eukaryota</taxon>
        <taxon>Metamonada</taxon>
        <taxon>Preaxostyla</taxon>
        <taxon>Oxymonadida</taxon>
        <taxon>Blattamonas</taxon>
    </lineage>
</organism>
<comment type="caution">
    <text evidence="2">The sequence shown here is derived from an EMBL/GenBank/DDBJ whole genome shotgun (WGS) entry which is preliminary data.</text>
</comment>
<name>A0ABQ9XV67_9EUKA</name>